<organism evidence="11 12">
    <name type="scientific">Pseudoalteromonas piratica</name>
    <dbReference type="NCBI Taxonomy" id="1348114"/>
    <lineage>
        <taxon>Bacteria</taxon>
        <taxon>Pseudomonadati</taxon>
        <taxon>Pseudomonadota</taxon>
        <taxon>Gammaproteobacteria</taxon>
        <taxon>Alteromonadales</taxon>
        <taxon>Pseudoalteromonadaceae</taxon>
        <taxon>Pseudoalteromonas</taxon>
    </lineage>
</organism>
<keyword evidence="5 10" id="KW-0378">Hydrolase</keyword>
<dbReference type="Gene3D" id="3.40.50.1000">
    <property type="entry name" value="HAD superfamily/HAD-like"/>
    <property type="match status" value="1"/>
</dbReference>
<comment type="pathway">
    <text evidence="10">Amino-acid biosynthesis; L-histidine biosynthesis; L-histidine from 5-phospho-alpha-D-ribose 1-diphosphate: step 8/9.</text>
</comment>
<comment type="similarity">
    <text evidence="10">In the N-terminal section; belongs to the histidinol-phosphatase family.</text>
</comment>
<dbReference type="Pfam" id="PF13242">
    <property type="entry name" value="Hydrolase_like"/>
    <property type="match status" value="1"/>
</dbReference>
<dbReference type="CDD" id="cd07503">
    <property type="entry name" value="HAD_HisB-N"/>
    <property type="match status" value="1"/>
</dbReference>
<dbReference type="KEGG" id="pseo:OM33_18415"/>
<keyword evidence="8 10" id="KW-0456">Lyase</keyword>
<comment type="catalytic activity">
    <reaction evidence="10">
        <text>D-erythro-1-(imidazol-4-yl)glycerol 3-phosphate = 3-(imidazol-4-yl)-2-oxopropyl phosphate + H2O</text>
        <dbReference type="Rhea" id="RHEA:11040"/>
        <dbReference type="ChEBI" id="CHEBI:15377"/>
        <dbReference type="ChEBI" id="CHEBI:57766"/>
        <dbReference type="ChEBI" id="CHEBI:58278"/>
        <dbReference type="EC" id="4.2.1.19"/>
    </reaction>
</comment>
<feature type="binding site" evidence="10">
    <location>
        <position position="93"/>
    </location>
    <ligand>
        <name>Zn(2+)</name>
        <dbReference type="ChEBI" id="CHEBI:29105"/>
    </ligand>
</feature>
<dbReference type="GO" id="GO:0004401">
    <property type="term" value="F:histidinol-phosphatase activity"/>
    <property type="evidence" value="ECO:0007669"/>
    <property type="project" value="UniProtKB-UniRule"/>
</dbReference>
<dbReference type="GO" id="GO:0004424">
    <property type="term" value="F:imidazoleglycerol-phosphate dehydratase activity"/>
    <property type="evidence" value="ECO:0007669"/>
    <property type="project" value="UniProtKB-UniRule"/>
</dbReference>
<dbReference type="eggNOG" id="COG0241">
    <property type="taxonomic scope" value="Bacteria"/>
</dbReference>
<accession>A0A0A7EKG7</accession>
<proteinExistence type="inferred from homology"/>
<dbReference type="NCBIfam" id="NF003937">
    <property type="entry name" value="PRK05446.1"/>
    <property type="match status" value="1"/>
</dbReference>
<dbReference type="OrthoDB" id="9790411at2"/>
<feature type="binding site" evidence="10">
    <location>
        <position position="130"/>
    </location>
    <ligand>
        <name>Mg(2+)</name>
        <dbReference type="ChEBI" id="CHEBI:18420"/>
    </ligand>
</feature>
<dbReference type="Gene3D" id="3.30.230.40">
    <property type="entry name" value="Imidazole glycerol phosphate dehydratase, domain 1"/>
    <property type="match status" value="2"/>
</dbReference>
<comment type="subcellular location">
    <subcellularLocation>
        <location evidence="10">Cytoplasm</location>
    </subcellularLocation>
</comment>
<protein>
    <recommendedName>
        <fullName evidence="10">Histidine biosynthesis bifunctional protein HisB</fullName>
    </recommendedName>
    <domain>
        <recommendedName>
            <fullName evidence="10">Histidinol-phosphatase</fullName>
            <ecNumber evidence="10">3.1.3.15</ecNumber>
        </recommendedName>
    </domain>
    <domain>
        <recommendedName>
            <fullName evidence="10">Imidazoleglycerol-phosphate dehydratase</fullName>
            <shortName evidence="10">IGPD</shortName>
            <ecNumber evidence="10">4.2.1.19</ecNumber>
        </recommendedName>
    </domain>
</protein>
<dbReference type="EMBL" id="CP009889">
    <property type="protein sequence ID" value="AIY67048.1"/>
    <property type="molecule type" value="Genomic_DNA"/>
</dbReference>
<evidence type="ECO:0000256" key="2">
    <source>
        <dbReference type="ARBA" id="ARBA00022490"/>
    </source>
</evidence>
<dbReference type="GO" id="GO:0000105">
    <property type="term" value="P:L-histidine biosynthetic process"/>
    <property type="evidence" value="ECO:0007669"/>
    <property type="project" value="UniProtKB-UniRule"/>
</dbReference>
<dbReference type="SUPFAM" id="SSF54211">
    <property type="entry name" value="Ribosomal protein S5 domain 2-like"/>
    <property type="match status" value="2"/>
</dbReference>
<dbReference type="FunFam" id="3.30.230.40:FF:000003">
    <property type="entry name" value="Imidazoleglycerol-phosphate dehydratase HisB"/>
    <property type="match status" value="1"/>
</dbReference>
<comment type="cofactor">
    <cofactor evidence="10">
        <name>Zn(2+)</name>
        <dbReference type="ChEBI" id="CHEBI:29105"/>
    </cofactor>
</comment>
<dbReference type="GO" id="GO:0005737">
    <property type="term" value="C:cytoplasm"/>
    <property type="evidence" value="ECO:0007669"/>
    <property type="project" value="UniProtKB-SubCell"/>
</dbReference>
<keyword evidence="7 10" id="KW-0368">Histidine biosynthesis</keyword>
<dbReference type="STRING" id="1348114.OM33_18415"/>
<evidence type="ECO:0000256" key="1">
    <source>
        <dbReference type="ARBA" id="ARBA00005047"/>
    </source>
</evidence>
<evidence type="ECO:0000256" key="4">
    <source>
        <dbReference type="ARBA" id="ARBA00022723"/>
    </source>
</evidence>
<dbReference type="RefSeq" id="WP_040135785.1">
    <property type="nucleotide sequence ID" value="NZ_CP009889.1"/>
</dbReference>
<keyword evidence="4 10" id="KW-0479">Metal-binding</keyword>
<dbReference type="SUPFAM" id="SSF56784">
    <property type="entry name" value="HAD-like"/>
    <property type="match status" value="1"/>
</dbReference>
<dbReference type="InterPro" id="IPR020568">
    <property type="entry name" value="Ribosomal_Su5_D2-typ_SF"/>
</dbReference>
<comment type="cofactor">
    <cofactor evidence="10">
        <name>Mg(2+)</name>
        <dbReference type="ChEBI" id="CHEBI:18420"/>
    </cofactor>
</comment>
<dbReference type="InterPro" id="IPR000807">
    <property type="entry name" value="ImidazoleglycerolP_deHydtase"/>
</dbReference>
<comment type="catalytic activity">
    <reaction evidence="10">
        <text>L-histidinol phosphate + H2O = L-histidinol + phosphate</text>
        <dbReference type="Rhea" id="RHEA:14465"/>
        <dbReference type="ChEBI" id="CHEBI:15377"/>
        <dbReference type="ChEBI" id="CHEBI:43474"/>
        <dbReference type="ChEBI" id="CHEBI:57699"/>
        <dbReference type="ChEBI" id="CHEBI:57980"/>
        <dbReference type="EC" id="3.1.3.15"/>
    </reaction>
</comment>
<keyword evidence="10" id="KW-0862">Zinc</keyword>
<dbReference type="NCBIfam" id="TIGR01662">
    <property type="entry name" value="HAD-SF-IIIA"/>
    <property type="match status" value="1"/>
</dbReference>
<feature type="binding site" evidence="10">
    <location>
        <position position="95"/>
    </location>
    <ligand>
        <name>Zn(2+)</name>
        <dbReference type="ChEBI" id="CHEBI:29105"/>
    </ligand>
</feature>
<dbReference type="HAMAP" id="MF_00076">
    <property type="entry name" value="HisB"/>
    <property type="match status" value="1"/>
</dbReference>
<feature type="active site" description="Nucleophile" evidence="10">
    <location>
        <position position="9"/>
    </location>
</feature>
<evidence type="ECO:0000256" key="8">
    <source>
        <dbReference type="ARBA" id="ARBA00023239"/>
    </source>
</evidence>
<feature type="active site" description="Proton donor" evidence="10">
    <location>
        <position position="11"/>
    </location>
</feature>
<dbReference type="PANTHER" id="PTHR23133">
    <property type="entry name" value="IMIDAZOLEGLYCEROL-PHOSPHATE DEHYDRATASE HIS7"/>
    <property type="match status" value="1"/>
</dbReference>
<dbReference type="AlphaFoldDB" id="A0A0A7EKG7"/>
<dbReference type="Proteomes" id="UP000030341">
    <property type="component" value="Chromosome 2"/>
</dbReference>
<comment type="pathway">
    <text evidence="1 10">Amino-acid biosynthesis; L-histidine biosynthesis; L-histidine from 5-phospho-alpha-D-ribose 1-diphosphate: step 6/9.</text>
</comment>
<evidence type="ECO:0000256" key="3">
    <source>
        <dbReference type="ARBA" id="ARBA00022605"/>
    </source>
</evidence>
<dbReference type="UniPathway" id="UPA00031">
    <property type="reaction ID" value="UER00011"/>
</dbReference>
<feature type="region of interest" description="Imidazoleglycerol-phosphate dehydratase" evidence="10">
    <location>
        <begin position="164"/>
        <end position="353"/>
    </location>
</feature>
<evidence type="ECO:0000256" key="7">
    <source>
        <dbReference type="ARBA" id="ARBA00023102"/>
    </source>
</evidence>
<keyword evidence="9 10" id="KW-0511">Multifunctional enzyme</keyword>
<evidence type="ECO:0000313" key="12">
    <source>
        <dbReference type="Proteomes" id="UP000030341"/>
    </source>
</evidence>
<sequence length="353" mass="38795">MQQPYLFIDRDGTLVEEPAIDKQLDTLEKLVFEPGVIPALLQLQAAGYRLVMVSNQDGLGTDSFPQADFDAPHDKMMQVFTASGIKFDDILICPHFDDENCACRKPKTGLLKELMQSGKVDLANSYVIGDRQTDIGLAENLCCEGILYTSNWNEIVTKLTTQNRTGLVVRNTNETQISVELNLDSGKQGEVMTGLGFFDHMLDQIRTHANIGLNIRAKGDLHIDEHHLVEDVGIAFGQALKQALGPKAQIGRYGFALPMDECKAEAQLDLSGRASFVINSNFSREKVGDLDVQMVEHFFKSVTDNADISLILSVSDGNCHHQVEGLFKAFSRALRTAIAKDASQTTASSKGCL</sequence>
<dbReference type="InterPro" id="IPR006549">
    <property type="entry name" value="HAD-SF_hydro_IIIA"/>
</dbReference>
<dbReference type="HOGENOM" id="CLU_044308_0_0_6"/>
<evidence type="ECO:0000256" key="5">
    <source>
        <dbReference type="ARBA" id="ARBA00022801"/>
    </source>
</evidence>
<dbReference type="CDD" id="cd07914">
    <property type="entry name" value="IGPD"/>
    <property type="match status" value="1"/>
</dbReference>
<feature type="binding site" evidence="10">
    <location>
        <position position="9"/>
    </location>
    <ligand>
        <name>Mg(2+)</name>
        <dbReference type="ChEBI" id="CHEBI:18420"/>
    </ligand>
</feature>
<dbReference type="EC" id="3.1.3.15" evidence="10"/>
<dbReference type="PROSITE" id="PS00954">
    <property type="entry name" value="IGP_DEHYDRATASE_1"/>
    <property type="match status" value="1"/>
</dbReference>
<feature type="binding site" evidence="10">
    <location>
        <position position="101"/>
    </location>
    <ligand>
        <name>Zn(2+)</name>
        <dbReference type="ChEBI" id="CHEBI:29105"/>
    </ligand>
</feature>
<name>A0A0A7EKG7_9GAMM</name>
<dbReference type="eggNOG" id="COG0131">
    <property type="taxonomic scope" value="Bacteria"/>
</dbReference>
<dbReference type="NCBIfam" id="TIGR01656">
    <property type="entry name" value="Histidinol-ppas"/>
    <property type="match status" value="1"/>
</dbReference>
<keyword evidence="12" id="KW-1185">Reference proteome</keyword>
<dbReference type="GO" id="GO:0046872">
    <property type="term" value="F:metal ion binding"/>
    <property type="evidence" value="ECO:0007669"/>
    <property type="project" value="UniProtKB-KW"/>
</dbReference>
<evidence type="ECO:0000313" key="11">
    <source>
        <dbReference type="EMBL" id="AIY67048.1"/>
    </source>
</evidence>
<dbReference type="InterPro" id="IPR038494">
    <property type="entry name" value="IGPD_sf"/>
</dbReference>
<keyword evidence="3 10" id="KW-0028">Amino-acid biosynthesis</keyword>
<reference evidence="11 12" key="1">
    <citation type="submission" date="2014-11" db="EMBL/GenBank/DDBJ databases">
        <title>Complete Genome Sequence of Pseudoalteromonas sp. Strain OCN003 Isolated from Kaneohe Bay, Oahu, Hawaii.</title>
        <authorList>
            <person name="Beurmann S."/>
            <person name="Videau P."/>
            <person name="Ushijima B."/>
            <person name="Smith A.M."/>
            <person name="Aeby G.S."/>
            <person name="Callahan S.M."/>
            <person name="Belcaid M."/>
        </authorList>
    </citation>
    <scope>NUCLEOTIDE SEQUENCE [LARGE SCALE GENOMIC DNA]</scope>
    <source>
        <strain evidence="11 12">OCN003</strain>
    </source>
</reference>
<keyword evidence="6 10" id="KW-0460">Magnesium</keyword>
<dbReference type="InterPro" id="IPR036412">
    <property type="entry name" value="HAD-like_sf"/>
</dbReference>
<comment type="similarity">
    <text evidence="10">In the C-terminal section; belongs to the imidazoleglycerol-phosphate dehydratase family.</text>
</comment>
<evidence type="ECO:0000256" key="9">
    <source>
        <dbReference type="ARBA" id="ARBA00023268"/>
    </source>
</evidence>
<feature type="binding site" evidence="10">
    <location>
        <position position="103"/>
    </location>
    <ligand>
        <name>Zn(2+)</name>
        <dbReference type="ChEBI" id="CHEBI:29105"/>
    </ligand>
</feature>
<dbReference type="HAMAP" id="MF_01022">
    <property type="entry name" value="Bifunc_HisB"/>
    <property type="match status" value="1"/>
</dbReference>
<feature type="binding site" evidence="10">
    <location>
        <position position="11"/>
    </location>
    <ligand>
        <name>Mg(2+)</name>
        <dbReference type="ChEBI" id="CHEBI:18420"/>
    </ligand>
</feature>
<dbReference type="InterPro" id="IPR020566">
    <property type="entry name" value="His_synth_bifunc_HisB"/>
</dbReference>
<dbReference type="Pfam" id="PF00475">
    <property type="entry name" value="IGPD"/>
    <property type="match status" value="1"/>
</dbReference>
<dbReference type="InterPro" id="IPR023214">
    <property type="entry name" value="HAD_sf"/>
</dbReference>
<dbReference type="InterPro" id="IPR005954">
    <property type="entry name" value="HisB_N"/>
</dbReference>
<keyword evidence="2 10" id="KW-0963">Cytoplasm</keyword>
<evidence type="ECO:0000256" key="6">
    <source>
        <dbReference type="ARBA" id="ARBA00022842"/>
    </source>
</evidence>
<dbReference type="FunFam" id="3.30.230.40:FF:000001">
    <property type="entry name" value="Imidazoleglycerol-phosphate dehydratase HisB"/>
    <property type="match status" value="1"/>
</dbReference>
<dbReference type="EC" id="4.2.1.19" evidence="10"/>
<gene>
    <name evidence="10" type="primary">hisB</name>
    <name evidence="11" type="ORF">OM33_18415</name>
</gene>
<dbReference type="InterPro" id="IPR020565">
    <property type="entry name" value="ImidazoleglycerP_deHydtase_CS"/>
</dbReference>
<dbReference type="NCBIfam" id="TIGR01261">
    <property type="entry name" value="hisB_Nterm"/>
    <property type="match status" value="1"/>
</dbReference>
<evidence type="ECO:0000256" key="10">
    <source>
        <dbReference type="HAMAP-Rule" id="MF_01022"/>
    </source>
</evidence>
<feature type="region of interest" description="Histidinol-phosphatase" evidence="10">
    <location>
        <begin position="1"/>
        <end position="163"/>
    </location>
</feature>
<dbReference type="FunFam" id="3.40.50.1000:FF:000061">
    <property type="entry name" value="Histidine biosynthesis bifunctional protein HisB"/>
    <property type="match status" value="1"/>
</dbReference>
<dbReference type="PANTHER" id="PTHR23133:SF2">
    <property type="entry name" value="IMIDAZOLEGLYCEROL-PHOSPHATE DEHYDRATASE"/>
    <property type="match status" value="1"/>
</dbReference>
<dbReference type="InterPro" id="IPR006543">
    <property type="entry name" value="Histidinol-phos"/>
</dbReference>